<keyword evidence="3" id="KW-1185">Reference proteome</keyword>
<dbReference type="EMBL" id="CP028843">
    <property type="protein sequence ID" value="AWB20929.1"/>
    <property type="molecule type" value="Genomic_DNA"/>
</dbReference>
<evidence type="ECO:0000313" key="3">
    <source>
        <dbReference type="Proteomes" id="UP000244755"/>
    </source>
</evidence>
<protein>
    <submittedName>
        <fullName evidence="2">Uncharacterized protein</fullName>
    </submittedName>
</protein>
<dbReference type="AlphaFoldDB" id="A0A2R4WHD1"/>
<gene>
    <name evidence="2" type="ORF">DA075_08405</name>
</gene>
<dbReference type="KEGG" id="mee:DA075_08405"/>
<evidence type="ECO:0000313" key="2">
    <source>
        <dbReference type="EMBL" id="AWB20929.1"/>
    </source>
</evidence>
<reference evidence="2 3" key="1">
    <citation type="submission" date="2018-04" db="EMBL/GenBank/DDBJ databases">
        <title>Methylobacterium sp. PR1016A genome.</title>
        <authorList>
            <person name="Park W."/>
        </authorList>
    </citation>
    <scope>NUCLEOTIDE SEQUENCE [LARGE SCALE GENOMIC DNA]</scope>
    <source>
        <strain evidence="2 3">PR1016A</strain>
    </source>
</reference>
<dbReference type="Gene3D" id="6.20.20.10">
    <property type="match status" value="1"/>
</dbReference>
<proteinExistence type="predicted"/>
<organism evidence="2 3">
    <name type="scientific">Methylobacterium currus</name>
    <dbReference type="NCBI Taxonomy" id="2051553"/>
    <lineage>
        <taxon>Bacteria</taxon>
        <taxon>Pseudomonadati</taxon>
        <taxon>Pseudomonadota</taxon>
        <taxon>Alphaproteobacteria</taxon>
        <taxon>Hyphomicrobiales</taxon>
        <taxon>Methylobacteriaceae</taxon>
        <taxon>Methylobacterium</taxon>
    </lineage>
</organism>
<dbReference type="Proteomes" id="UP000244755">
    <property type="component" value="Chromosome 1"/>
</dbReference>
<feature type="region of interest" description="Disordered" evidence="1">
    <location>
        <begin position="29"/>
        <end position="53"/>
    </location>
</feature>
<evidence type="ECO:0000256" key="1">
    <source>
        <dbReference type="SAM" id="MobiDB-lite"/>
    </source>
</evidence>
<dbReference type="SUPFAM" id="SSF57938">
    <property type="entry name" value="DnaJ/Hsp40 cysteine-rich domain"/>
    <property type="match status" value="1"/>
</dbReference>
<sequence length="73" mass="7795">MPEIIVSCDQCSGTGWATHEDRHTETRQDQCRTCGGTGQVPARPGESRETSWPWAVPGAQQVAAPVTTEGEGV</sequence>
<name>A0A2R4WHD1_9HYPH</name>
<dbReference type="InterPro" id="IPR036410">
    <property type="entry name" value="HSP_DnaJ_Cys-rich_dom_sf"/>
</dbReference>
<accession>A0A2R4WHD1</accession>